<feature type="transmembrane region" description="Helical" evidence="10">
    <location>
        <begin position="155"/>
        <end position="174"/>
    </location>
</feature>
<comment type="similarity">
    <text evidence="3 10">Belongs to the binding-protein-dependent transport system permease family. CysTW subfamily.</text>
</comment>
<organism evidence="13 14">
    <name type="scientific">Nonomuraea antimicrobica</name>
    <dbReference type="NCBI Taxonomy" id="561173"/>
    <lineage>
        <taxon>Bacteria</taxon>
        <taxon>Bacillati</taxon>
        <taxon>Actinomycetota</taxon>
        <taxon>Actinomycetes</taxon>
        <taxon>Streptosporangiales</taxon>
        <taxon>Streptosporangiaceae</taxon>
        <taxon>Nonomuraea</taxon>
    </lineage>
</organism>
<comment type="caution">
    <text evidence="13">The sequence shown here is derived from an EMBL/GenBank/DDBJ whole genome shotgun (WGS) entry which is preliminary data.</text>
</comment>
<dbReference type="InterPro" id="IPR000515">
    <property type="entry name" value="MetI-like"/>
</dbReference>
<dbReference type="CDD" id="cd06261">
    <property type="entry name" value="TM_PBP2"/>
    <property type="match status" value="1"/>
</dbReference>
<dbReference type="Gene3D" id="1.10.3720.10">
    <property type="entry name" value="MetI-like"/>
    <property type="match status" value="1"/>
</dbReference>
<feature type="transmembrane region" description="Helical" evidence="10">
    <location>
        <begin position="89"/>
        <end position="115"/>
    </location>
</feature>
<feature type="transmembrane region" description="Helical" evidence="10">
    <location>
        <begin position="261"/>
        <end position="286"/>
    </location>
</feature>
<evidence type="ECO:0000259" key="12">
    <source>
        <dbReference type="PROSITE" id="PS50928"/>
    </source>
</evidence>
<evidence type="ECO:0000313" key="13">
    <source>
        <dbReference type="EMBL" id="GAA3643494.1"/>
    </source>
</evidence>
<keyword evidence="6" id="KW-0592">Phosphate transport</keyword>
<dbReference type="InterPro" id="IPR051408">
    <property type="entry name" value="Phosphate_transprt_permease"/>
</dbReference>
<comment type="subcellular location">
    <subcellularLocation>
        <location evidence="2 10">Cell membrane</location>
        <topology evidence="2 10">Multi-pass membrane protein</topology>
    </subcellularLocation>
</comment>
<feature type="transmembrane region" description="Helical" evidence="10">
    <location>
        <begin position="58"/>
        <end position="77"/>
    </location>
</feature>
<dbReference type="EMBL" id="BAAAZP010000003">
    <property type="protein sequence ID" value="GAA3643494.1"/>
    <property type="molecule type" value="Genomic_DNA"/>
</dbReference>
<feature type="region of interest" description="Disordered" evidence="11">
    <location>
        <begin position="1"/>
        <end position="22"/>
    </location>
</feature>
<feature type="transmembrane region" description="Helical" evidence="10">
    <location>
        <begin position="215"/>
        <end position="240"/>
    </location>
</feature>
<evidence type="ECO:0000256" key="1">
    <source>
        <dbReference type="ARBA" id="ARBA00003510"/>
    </source>
</evidence>
<evidence type="ECO:0000256" key="6">
    <source>
        <dbReference type="ARBA" id="ARBA00022592"/>
    </source>
</evidence>
<evidence type="ECO:0000256" key="8">
    <source>
        <dbReference type="ARBA" id="ARBA00022989"/>
    </source>
</evidence>
<evidence type="ECO:0000256" key="11">
    <source>
        <dbReference type="SAM" id="MobiDB-lite"/>
    </source>
</evidence>
<evidence type="ECO:0000256" key="2">
    <source>
        <dbReference type="ARBA" id="ARBA00004651"/>
    </source>
</evidence>
<keyword evidence="7 10" id="KW-0812">Transmembrane</keyword>
<dbReference type="Proteomes" id="UP001500902">
    <property type="component" value="Unassembled WGS sequence"/>
</dbReference>
<feature type="transmembrane region" description="Helical" evidence="10">
    <location>
        <begin position="186"/>
        <end position="209"/>
    </location>
</feature>
<keyword evidence="8 10" id="KW-1133">Transmembrane helix</keyword>
<keyword evidence="5 10" id="KW-1003">Cell membrane</keyword>
<dbReference type="InterPro" id="IPR005672">
    <property type="entry name" value="Phosphate_PstA"/>
</dbReference>
<dbReference type="PANTHER" id="PTHR42922:SF1">
    <property type="entry name" value="PHOSPHATE TRANSPORT SYSTEM PERMEASE PROTEIN PSTA"/>
    <property type="match status" value="1"/>
</dbReference>
<name>A0ABP7AZ61_9ACTN</name>
<evidence type="ECO:0000256" key="10">
    <source>
        <dbReference type="RuleBase" id="RU363043"/>
    </source>
</evidence>
<dbReference type="Pfam" id="PF00528">
    <property type="entry name" value="BPD_transp_1"/>
    <property type="match status" value="1"/>
</dbReference>
<evidence type="ECO:0000313" key="14">
    <source>
        <dbReference type="Proteomes" id="UP001500902"/>
    </source>
</evidence>
<evidence type="ECO:0000256" key="7">
    <source>
        <dbReference type="ARBA" id="ARBA00022692"/>
    </source>
</evidence>
<proteinExistence type="inferred from homology"/>
<accession>A0ABP7AZ61</accession>
<evidence type="ECO:0000256" key="3">
    <source>
        <dbReference type="ARBA" id="ARBA00007069"/>
    </source>
</evidence>
<gene>
    <name evidence="13" type="primary">pstA_1</name>
    <name evidence="13" type="ORF">GCM10022224_002360</name>
</gene>
<keyword evidence="14" id="KW-1185">Reference proteome</keyword>
<dbReference type="NCBIfam" id="TIGR00974">
    <property type="entry name" value="3a0107s02c"/>
    <property type="match status" value="1"/>
</dbReference>
<comment type="function">
    <text evidence="1">Part of the binding-protein-dependent transport system for phosphate; probably responsible for the translocation of the substrate across the membrane.</text>
</comment>
<dbReference type="RefSeq" id="WP_344871968.1">
    <property type="nucleotide sequence ID" value="NZ_BAAAZP010000003.1"/>
</dbReference>
<dbReference type="SUPFAM" id="SSF161098">
    <property type="entry name" value="MetI-like"/>
    <property type="match status" value="1"/>
</dbReference>
<dbReference type="PANTHER" id="PTHR42922">
    <property type="entry name" value="PHOSPHATE TRANSPORT SYSTEM PERMEASE PROTEIN PSTA"/>
    <property type="match status" value="1"/>
</dbReference>
<evidence type="ECO:0000256" key="4">
    <source>
        <dbReference type="ARBA" id="ARBA00022448"/>
    </source>
</evidence>
<dbReference type="PROSITE" id="PS50928">
    <property type="entry name" value="ABC_TM1"/>
    <property type="match status" value="1"/>
</dbReference>
<feature type="domain" description="ABC transmembrane type-1" evidence="12">
    <location>
        <begin position="148"/>
        <end position="351"/>
    </location>
</feature>
<evidence type="ECO:0000256" key="5">
    <source>
        <dbReference type="ARBA" id="ARBA00022475"/>
    </source>
</evidence>
<reference evidence="14" key="1">
    <citation type="journal article" date="2019" name="Int. J. Syst. Evol. Microbiol.">
        <title>The Global Catalogue of Microorganisms (GCM) 10K type strain sequencing project: providing services to taxonomists for standard genome sequencing and annotation.</title>
        <authorList>
            <consortium name="The Broad Institute Genomics Platform"/>
            <consortium name="The Broad Institute Genome Sequencing Center for Infectious Disease"/>
            <person name="Wu L."/>
            <person name="Ma J."/>
        </authorList>
    </citation>
    <scope>NUCLEOTIDE SEQUENCE [LARGE SCALE GENOMIC DNA]</scope>
    <source>
        <strain evidence="14">JCM 16904</strain>
    </source>
</reference>
<protein>
    <recommendedName>
        <fullName evidence="10">Phosphate transport system permease protein PstA</fullName>
    </recommendedName>
</protein>
<feature type="transmembrane region" description="Helical" evidence="10">
    <location>
        <begin position="333"/>
        <end position="353"/>
    </location>
</feature>
<keyword evidence="4" id="KW-0813">Transport</keyword>
<dbReference type="InterPro" id="IPR035906">
    <property type="entry name" value="MetI-like_sf"/>
</dbReference>
<sequence length="366" mass="38857">MTVTAPAGPQERTRPPAPRRRPGAWRLSDTVELSASAASAFVLTWLVFARLMPFTVQPAGFALCWYALFLGTYWVVTRDSGGQVVARDRIMTVLISTGALMALAPFALVVGYVVYRGLRSLRPSFFVETMQLTGPLQPATDGGGLHSILGTLEQVGIAALISVPLGILTAVYLNEVRGPIAAPARLVASAMTALPSVVAGLFVYALLIVQLRWGFSGFAGSLALAILMLPTVTISAEQVLRIVPGSLREAALALGGPEWRAVGMVVLPTARAGLITAVVLGTARIIGETAPMMLTTVGTAILNPNPFGGIQDDLPLFIYHQIRAPQDTSVDRAWAGSLVLLLLVLLLFLLARMGSGGPRTRKRGRR</sequence>
<keyword evidence="9 10" id="KW-0472">Membrane</keyword>
<evidence type="ECO:0000256" key="9">
    <source>
        <dbReference type="ARBA" id="ARBA00023136"/>
    </source>
</evidence>